<reference evidence="2 3" key="1">
    <citation type="submission" date="2019-04" db="EMBL/GenBank/DDBJ databases">
        <authorList>
            <person name="Feng G."/>
            <person name="Zhang J."/>
            <person name="Zhu H."/>
        </authorList>
    </citation>
    <scope>NUCLEOTIDE SEQUENCE [LARGE SCALE GENOMIC DNA]</scope>
    <source>
        <strain evidence="2 3">JCM 31653</strain>
    </source>
</reference>
<evidence type="ECO:0000256" key="1">
    <source>
        <dbReference type="SAM" id="SignalP"/>
    </source>
</evidence>
<dbReference type="EMBL" id="SRLC01000001">
    <property type="protein sequence ID" value="TGE24526.1"/>
    <property type="molecule type" value="Genomic_DNA"/>
</dbReference>
<dbReference type="RefSeq" id="WP_135462110.1">
    <property type="nucleotide sequence ID" value="NZ_SRLC01000001.1"/>
</dbReference>
<proteinExistence type="predicted"/>
<dbReference type="Pfam" id="PF13585">
    <property type="entry name" value="CHU_C"/>
    <property type="match status" value="1"/>
</dbReference>
<comment type="caution">
    <text evidence="2">The sequence shown here is derived from an EMBL/GenBank/DDBJ whole genome shotgun (WGS) entry which is preliminary data.</text>
</comment>
<organism evidence="2 3">
    <name type="scientific">Hymenobacter aquaticus</name>
    <dbReference type="NCBI Taxonomy" id="1867101"/>
    <lineage>
        <taxon>Bacteria</taxon>
        <taxon>Pseudomonadati</taxon>
        <taxon>Bacteroidota</taxon>
        <taxon>Cytophagia</taxon>
        <taxon>Cytophagales</taxon>
        <taxon>Hymenobacteraceae</taxon>
        <taxon>Hymenobacter</taxon>
    </lineage>
</organism>
<dbReference type="AlphaFoldDB" id="A0A4Z0Q4X1"/>
<accession>A0A4Z0Q4X1</accession>
<protein>
    <submittedName>
        <fullName evidence="2">Gliding motility-associated C-terminal domain-containing protein</fullName>
    </submittedName>
</protein>
<keyword evidence="3" id="KW-1185">Reference proteome</keyword>
<evidence type="ECO:0000313" key="2">
    <source>
        <dbReference type="EMBL" id="TGE24526.1"/>
    </source>
</evidence>
<dbReference type="OrthoDB" id="1490014at2"/>
<feature type="chain" id="PRO_5021490139" evidence="1">
    <location>
        <begin position="25"/>
        <end position="736"/>
    </location>
</feature>
<gene>
    <name evidence="2" type="ORF">E5K00_04755</name>
</gene>
<dbReference type="NCBIfam" id="TIGR04131">
    <property type="entry name" value="Bac_Flav_CTERM"/>
    <property type="match status" value="1"/>
</dbReference>
<name>A0A4Z0Q4X1_9BACT</name>
<dbReference type="Proteomes" id="UP000297549">
    <property type="component" value="Unassembled WGS sequence"/>
</dbReference>
<dbReference type="InterPro" id="IPR026341">
    <property type="entry name" value="T9SS_type_B"/>
</dbReference>
<evidence type="ECO:0000313" key="3">
    <source>
        <dbReference type="Proteomes" id="UP000297549"/>
    </source>
</evidence>
<sequence length="736" mass="80084">MPRLLSSVFWVLLLLLVAAGPARATHIVGGELDLQHQSGSRYRINLNLYFDAVYGNPGALDNTLTVSIFEKDTDRRMLNLTLPLVANTNVTYSNIACTLPILSTRRIQYSSLIDLPATTYTNPAGYYAAVERCCRNNNIRNIRNPGNAGQTYYLEFPAVVRNGKPFINSTPRIFPPLSDYACRGDLFYYDFGGQDVDGDSLVYELSTPLNGHSTSTVPKPAAADPLPYSPIQWQPGLNVLNQIPGDPALTVNRATGRLQVRPNQLGLFVFGIKCSEYRDGEKISEVRRDFQLQVIDCPRNSEPTMSVFSAGATKAYQPGVDVLKLEPGKSRCLTLRFTDPDPDSRLTLSLYPVNFTAPLPSVSLLQGTVHKPGAPDTLVSQLCFPSCTDTKGKVYLLDVIVADNGCSLPKRDTVRVAFTAVPDPNSPPQVATTAGPGLPLRVRIGDLVTFQVTGQDADADPVTLEMSGRGFAPASVGAALMQNGGVGSPVSGTFTWRVPCPPTDKFLYEFEFAAAAAPCNLRQASPPLVIPIQIDYANTPPTLALALADTVTVIKRQLGEPFRMTMEGLDSDVDPLTLTATANGLDLAAAGMRFTAQNGAGKATGLLEWTPNCALAAASRMDVTFRLQETTCRPVPKTRTLRFEVVRPVAQPFLPPNVFTPNNDQNHDFFELPSLPPDFCDSRLANIKIFSRWGNLVYQTTDRTFKWDGGGLPAGVYFLLIEFTDKSYKGTVTIAP</sequence>
<feature type="signal peptide" evidence="1">
    <location>
        <begin position="1"/>
        <end position="24"/>
    </location>
</feature>
<keyword evidence="1" id="KW-0732">Signal</keyword>